<dbReference type="EMBL" id="CADEPI010000103">
    <property type="protein sequence ID" value="CAB3374800.1"/>
    <property type="molecule type" value="Genomic_DNA"/>
</dbReference>
<accession>A0A8S1D188</accession>
<feature type="region of interest" description="Disordered" evidence="1">
    <location>
        <begin position="1"/>
        <end position="20"/>
    </location>
</feature>
<evidence type="ECO:0000313" key="2">
    <source>
        <dbReference type="EMBL" id="CAB3374800.1"/>
    </source>
</evidence>
<dbReference type="AlphaFoldDB" id="A0A8S1D188"/>
<evidence type="ECO:0000256" key="1">
    <source>
        <dbReference type="SAM" id="MobiDB-lite"/>
    </source>
</evidence>
<gene>
    <name evidence="2" type="ORF">CLODIP_2_CD04792</name>
</gene>
<name>A0A8S1D188_9INSE</name>
<keyword evidence="3" id="KW-1185">Reference proteome</keyword>
<dbReference type="Proteomes" id="UP000494165">
    <property type="component" value="Unassembled WGS sequence"/>
</dbReference>
<protein>
    <submittedName>
        <fullName evidence="2">Uncharacterized protein</fullName>
    </submittedName>
</protein>
<proteinExistence type="predicted"/>
<comment type="caution">
    <text evidence="2">The sequence shown here is derived from an EMBL/GenBank/DDBJ whole genome shotgun (WGS) entry which is preliminary data.</text>
</comment>
<evidence type="ECO:0000313" key="3">
    <source>
        <dbReference type="Proteomes" id="UP000494165"/>
    </source>
</evidence>
<sequence length="82" mass="8720">MEAEQATVVPTEAVSEAEATDCREVAEDLDTASKLDTEDSEAADSGAAVALPQAVPQPRHQLVPLEVDTAAEEIKLKIIYIN</sequence>
<reference evidence="2 3" key="1">
    <citation type="submission" date="2020-04" db="EMBL/GenBank/DDBJ databases">
        <authorList>
            <person name="Alioto T."/>
            <person name="Alioto T."/>
            <person name="Gomez Garrido J."/>
        </authorList>
    </citation>
    <scope>NUCLEOTIDE SEQUENCE [LARGE SCALE GENOMIC DNA]</scope>
</reference>
<organism evidence="2 3">
    <name type="scientific">Cloeon dipterum</name>
    <dbReference type="NCBI Taxonomy" id="197152"/>
    <lineage>
        <taxon>Eukaryota</taxon>
        <taxon>Metazoa</taxon>
        <taxon>Ecdysozoa</taxon>
        <taxon>Arthropoda</taxon>
        <taxon>Hexapoda</taxon>
        <taxon>Insecta</taxon>
        <taxon>Pterygota</taxon>
        <taxon>Palaeoptera</taxon>
        <taxon>Ephemeroptera</taxon>
        <taxon>Pisciforma</taxon>
        <taxon>Baetidae</taxon>
        <taxon>Cloeon</taxon>
    </lineage>
</organism>